<sequence length="155" mass="17290">MPVNLKGTANVVASTWINYNWNSTNTSTRKVMDYTIPTPLLSAVGYSSLYNFSNAGGVILVYGENWGSNQVKLFDYEFRNGRYEASPNTNGSKIYITLTSISGAALQDIEYDSARGNKFRYVLIPAGVQLSASLAPDRLRQMSFEDIQARFNLYD</sequence>
<comment type="caution">
    <text evidence="1">The sequence shown here is derived from an EMBL/GenBank/DDBJ whole genome shotgun (WGS) entry which is preliminary data.</text>
</comment>
<evidence type="ECO:0000313" key="1">
    <source>
        <dbReference type="EMBL" id="MPN41038.1"/>
    </source>
</evidence>
<dbReference type="AlphaFoldDB" id="A0A645HPR3"/>
<dbReference type="EMBL" id="VSSQ01097847">
    <property type="protein sequence ID" value="MPN41038.1"/>
    <property type="molecule type" value="Genomic_DNA"/>
</dbReference>
<gene>
    <name evidence="1" type="ORF">SDC9_188578</name>
</gene>
<accession>A0A645HPR3</accession>
<organism evidence="1">
    <name type="scientific">bioreactor metagenome</name>
    <dbReference type="NCBI Taxonomy" id="1076179"/>
    <lineage>
        <taxon>unclassified sequences</taxon>
        <taxon>metagenomes</taxon>
        <taxon>ecological metagenomes</taxon>
    </lineage>
</organism>
<protein>
    <submittedName>
        <fullName evidence="1">Uncharacterized protein</fullName>
    </submittedName>
</protein>
<name>A0A645HPR3_9ZZZZ</name>
<proteinExistence type="predicted"/>
<reference evidence="1" key="1">
    <citation type="submission" date="2019-08" db="EMBL/GenBank/DDBJ databases">
        <authorList>
            <person name="Kucharzyk K."/>
            <person name="Murdoch R.W."/>
            <person name="Higgins S."/>
            <person name="Loffler F."/>
        </authorList>
    </citation>
    <scope>NUCLEOTIDE SEQUENCE</scope>
</reference>